<dbReference type="PANTHER" id="PTHR46191">
    <property type="match status" value="1"/>
</dbReference>
<keyword evidence="3" id="KW-1185">Reference proteome</keyword>
<sequence>MTFQSTTTNARINEDFDKVFDQMYEFFSTSAAWRTYEDVVPALDSLDVGNLSIISNSDERIVSILKSLDLHRYFDAIIYSSGTPFMKPDPHIFRLLASQANNIDLPKHFHCGDLVEKDVRGAILAGCQPVLIDRKSDKQSHDFPAVKDGLIRGCHWVMGRILILHTFCLLMLFAERSAREDRSPISFTVMYVQIAIACLCTLGHYILPKRLMQLTIAITAASHLGLVLSLSTNPAWKLTTWLKYKWILKAIASAAVYIRLLGGNTPLGISQPGKLGLSMLSMFTLFTGLLSIPLSLKFTVHAESQQFELSSIWSPFRFHWLQISNGIAFMFMGLAYSLPLIVPVLETQAEKFHRLIWRVDALLATLTLFNLILKDSNLPFVRANNIDRWMQALWIINDLTLVVGLAVVNSMFQLQPQPEKPKCE</sequence>
<feature type="transmembrane region" description="Helical" evidence="1">
    <location>
        <begin position="355"/>
        <end position="373"/>
    </location>
</feature>
<dbReference type="SUPFAM" id="SSF56784">
    <property type="entry name" value="HAD-like"/>
    <property type="match status" value="1"/>
</dbReference>
<feature type="transmembrane region" description="Helical" evidence="1">
    <location>
        <begin position="186"/>
        <end position="207"/>
    </location>
</feature>
<dbReference type="Proteomes" id="UP001626550">
    <property type="component" value="Unassembled WGS sequence"/>
</dbReference>
<keyword evidence="1" id="KW-0812">Transmembrane</keyword>
<evidence type="ECO:0000313" key="3">
    <source>
        <dbReference type="Proteomes" id="UP001626550"/>
    </source>
</evidence>
<feature type="transmembrane region" description="Helical" evidence="1">
    <location>
        <begin position="275"/>
        <end position="300"/>
    </location>
</feature>
<proteinExistence type="predicted"/>
<name>A0ABD2PQS8_9PLAT</name>
<keyword evidence="1" id="KW-1133">Transmembrane helix</keyword>
<feature type="transmembrane region" description="Helical" evidence="1">
    <location>
        <begin position="393"/>
        <end position="412"/>
    </location>
</feature>
<protein>
    <submittedName>
        <fullName evidence="2">Uncharacterized protein</fullName>
    </submittedName>
</protein>
<keyword evidence="1" id="KW-0472">Membrane</keyword>
<organism evidence="2 3">
    <name type="scientific">Cichlidogyrus casuarinus</name>
    <dbReference type="NCBI Taxonomy" id="1844966"/>
    <lineage>
        <taxon>Eukaryota</taxon>
        <taxon>Metazoa</taxon>
        <taxon>Spiralia</taxon>
        <taxon>Lophotrochozoa</taxon>
        <taxon>Platyhelminthes</taxon>
        <taxon>Monogenea</taxon>
        <taxon>Monopisthocotylea</taxon>
        <taxon>Dactylogyridea</taxon>
        <taxon>Ancyrocephalidae</taxon>
        <taxon>Cichlidogyrus</taxon>
    </lineage>
</organism>
<feature type="transmembrane region" description="Helical" evidence="1">
    <location>
        <begin position="320"/>
        <end position="343"/>
    </location>
</feature>
<dbReference type="NCBIfam" id="TIGR01549">
    <property type="entry name" value="HAD-SF-IA-v1"/>
    <property type="match status" value="1"/>
</dbReference>
<dbReference type="EMBL" id="JBJKFK010003717">
    <property type="protein sequence ID" value="KAL3309624.1"/>
    <property type="molecule type" value="Genomic_DNA"/>
</dbReference>
<dbReference type="InterPro" id="IPR023214">
    <property type="entry name" value="HAD_sf"/>
</dbReference>
<reference evidence="2 3" key="1">
    <citation type="submission" date="2024-11" db="EMBL/GenBank/DDBJ databases">
        <title>Adaptive evolution of stress response genes in parasites aligns with host niche diversity.</title>
        <authorList>
            <person name="Hahn C."/>
            <person name="Resl P."/>
        </authorList>
    </citation>
    <scope>NUCLEOTIDE SEQUENCE [LARGE SCALE GENOMIC DNA]</scope>
    <source>
        <strain evidence="2">EGGRZ-B1_66</strain>
        <tissue evidence="2">Body</tissue>
    </source>
</reference>
<dbReference type="PANTHER" id="PTHR46191:SF2">
    <property type="entry name" value="HALOACID DEHALOGENASE-LIKE HYDROLASE DOMAIN-CONTAINING PROTEIN 3"/>
    <property type="match status" value="1"/>
</dbReference>
<dbReference type="InterPro" id="IPR036412">
    <property type="entry name" value="HAD-like_sf"/>
</dbReference>
<evidence type="ECO:0000313" key="2">
    <source>
        <dbReference type="EMBL" id="KAL3309624.1"/>
    </source>
</evidence>
<comment type="caution">
    <text evidence="2">The sequence shown here is derived from an EMBL/GenBank/DDBJ whole genome shotgun (WGS) entry which is preliminary data.</text>
</comment>
<dbReference type="AlphaFoldDB" id="A0ABD2PQS8"/>
<dbReference type="Pfam" id="PF00702">
    <property type="entry name" value="Hydrolase"/>
    <property type="match status" value="1"/>
</dbReference>
<accession>A0ABD2PQS8</accession>
<evidence type="ECO:0000256" key="1">
    <source>
        <dbReference type="SAM" id="Phobius"/>
    </source>
</evidence>
<gene>
    <name evidence="2" type="ORF">Ciccas_011829</name>
</gene>
<feature type="transmembrane region" description="Helical" evidence="1">
    <location>
        <begin position="244"/>
        <end position="263"/>
    </location>
</feature>
<feature type="transmembrane region" description="Helical" evidence="1">
    <location>
        <begin position="214"/>
        <end position="232"/>
    </location>
</feature>
<feature type="transmembrane region" description="Helical" evidence="1">
    <location>
        <begin position="157"/>
        <end position="174"/>
    </location>
</feature>
<dbReference type="InterPro" id="IPR051828">
    <property type="entry name" value="HAD-like_hydrolase_domain"/>
</dbReference>
<dbReference type="Gene3D" id="3.40.50.1000">
    <property type="entry name" value="HAD superfamily/HAD-like"/>
    <property type="match status" value="1"/>
</dbReference>
<dbReference type="InterPro" id="IPR006439">
    <property type="entry name" value="HAD-SF_hydro_IA"/>
</dbReference>